<dbReference type="Gene3D" id="3.80.10.10">
    <property type="entry name" value="Ribonuclease Inhibitor"/>
    <property type="match status" value="1"/>
</dbReference>
<dbReference type="SUPFAM" id="SSF52058">
    <property type="entry name" value="L domain-like"/>
    <property type="match status" value="1"/>
</dbReference>
<reference evidence="1 2" key="1">
    <citation type="journal article" date="2024" name="J Genomics">
        <title>Draft genome sequencing and assembly of Favolaschia claudopus CIRM-BRFM 2984 isolated from oak limbs.</title>
        <authorList>
            <person name="Navarro D."/>
            <person name="Drula E."/>
            <person name="Chaduli D."/>
            <person name="Cazenave R."/>
            <person name="Ahrendt S."/>
            <person name="Wang J."/>
            <person name="Lipzen A."/>
            <person name="Daum C."/>
            <person name="Barry K."/>
            <person name="Grigoriev I.V."/>
            <person name="Favel A."/>
            <person name="Rosso M.N."/>
            <person name="Martin F."/>
        </authorList>
    </citation>
    <scope>NUCLEOTIDE SEQUENCE [LARGE SCALE GENOMIC DNA]</scope>
    <source>
        <strain evidence="1 2">CIRM-BRFM 2984</strain>
    </source>
</reference>
<accession>A0AAW0B4V2</accession>
<sequence length="1076" mass="120945">MSSLACSNASRLDAMWASFSPSERTALTVFFKDFVRVEVENMFSSLAAAVVDIVRQAFRERGLETRSRVILSSAERLPLELWFLVLDHLLVDVFAGSEQLCRSRSCLRLVCSTFNVVASAYPPFWKTLRVDLRSTRDSVACFIEKNAQRAMDVFVVDGDPNATYDEDGDLLPSQPGTRSSRFMNAFDASLRCMPFWSSLTVLSPFPSTVRHVFNMVSTSSRDHLLFSDIHVICLAGDYGERYCVVSPSSFFPRLPSLSVVRFEGFGVYSLSYRDCPALRVLRLVNLPPEAWPYLDDLMTFFRQASRLEELEFRNVGAHRRGDLNTRPVPVSVSSLRKLRVNIDDRYPEATRINMDVVALLRFPLLEHLHLYFHGDRDLRTYKEASIRLDASYVVLSGYLREYDLIRYLYSTFRQVVSLDLSSLGGAPCFAALGFAPDAPTARVRLVMPHLLFLCVEARDWADLYVGLLDRSTLGSALRHLEVVQLVPDNLHIGNAAAYRPKIFHVRVFRLASPTINPNANPVGSAVSLDLDTKSSSFIHQHATSELMASNCVFSALVLSAFRNTAFMVVDESTRSQIPDLDLALMPVADPIRSSNTHLVDGVVALSVADHVPEGEPELCTPYLRFVTSALRHKSRVHFNSLPLELVRRVLLMVPDWFIIFGYRWYRALGLLKTVCPWWTSIINSSSVFYSMLWVDPSVPLHFVETAAAKSGEASTCLMLDFTHSGRHAHVSNGRLVSILTRIIPMLVDFLSRCTHIYLRSTEAVVSRAMLRLLSTVAAPVLVHMQCILPGFLDYKDDLTLRVTTRVHPLPFNGAFPSLTCLHVQNYLHVDCPQMYANLSSLALVNLGSELGLSLDEFLGVLRSAARLTYLHMENVRCVHYSVPQPPPKAVVLPLVTSFRWIVASGSSCHWMSQWISMPKLHTLFLCFVGHLNGFVANVPPFTATVKHLTCRFGHHSIDGLSEFVAAFPSVERLDIRRNVALLSVSLHAIAVHWPGRWPRLREIWVGEALNADVVLYILTRMTGDPKTKAMLLCPAERPYYVEEPVVDYKCSRAYSVDEDGGVEVSFFDGEDITILF</sequence>
<organism evidence="1 2">
    <name type="scientific">Favolaschia claudopus</name>
    <dbReference type="NCBI Taxonomy" id="2862362"/>
    <lineage>
        <taxon>Eukaryota</taxon>
        <taxon>Fungi</taxon>
        <taxon>Dikarya</taxon>
        <taxon>Basidiomycota</taxon>
        <taxon>Agaricomycotina</taxon>
        <taxon>Agaricomycetes</taxon>
        <taxon>Agaricomycetidae</taxon>
        <taxon>Agaricales</taxon>
        <taxon>Marasmiineae</taxon>
        <taxon>Mycenaceae</taxon>
        <taxon>Favolaschia</taxon>
    </lineage>
</organism>
<protein>
    <recommendedName>
        <fullName evidence="3">F-box domain-containing protein</fullName>
    </recommendedName>
</protein>
<dbReference type="EMBL" id="JAWWNJ010000039">
    <property type="protein sequence ID" value="KAK7021156.1"/>
    <property type="molecule type" value="Genomic_DNA"/>
</dbReference>
<name>A0AAW0B4V2_9AGAR</name>
<dbReference type="AlphaFoldDB" id="A0AAW0B4V2"/>
<proteinExistence type="predicted"/>
<dbReference type="Proteomes" id="UP001362999">
    <property type="component" value="Unassembled WGS sequence"/>
</dbReference>
<keyword evidence="2" id="KW-1185">Reference proteome</keyword>
<gene>
    <name evidence="1" type="ORF">R3P38DRAFT_3196821</name>
</gene>
<evidence type="ECO:0000313" key="1">
    <source>
        <dbReference type="EMBL" id="KAK7021156.1"/>
    </source>
</evidence>
<dbReference type="InterPro" id="IPR032675">
    <property type="entry name" value="LRR_dom_sf"/>
</dbReference>
<comment type="caution">
    <text evidence="1">The sequence shown here is derived from an EMBL/GenBank/DDBJ whole genome shotgun (WGS) entry which is preliminary data.</text>
</comment>
<evidence type="ECO:0008006" key="3">
    <source>
        <dbReference type="Google" id="ProtNLM"/>
    </source>
</evidence>
<evidence type="ECO:0000313" key="2">
    <source>
        <dbReference type="Proteomes" id="UP001362999"/>
    </source>
</evidence>